<reference evidence="3 4" key="1">
    <citation type="submission" date="2017-12" db="EMBL/GenBank/DDBJ databases">
        <authorList>
            <consortium name="DOE Joint Genome Institute"/>
            <person name="Haridas S."/>
            <person name="Kjaerbolling I."/>
            <person name="Vesth T.C."/>
            <person name="Frisvad J.C."/>
            <person name="Nybo J.L."/>
            <person name="Theobald S."/>
            <person name="Kuo A."/>
            <person name="Bowyer P."/>
            <person name="Matsuda Y."/>
            <person name="Mondo S."/>
            <person name="Lyhne E.K."/>
            <person name="Kogle M.E."/>
            <person name="Clum A."/>
            <person name="Lipzen A."/>
            <person name="Salamov A."/>
            <person name="Ngan C.Y."/>
            <person name="Daum C."/>
            <person name="Chiniquy J."/>
            <person name="Barry K."/>
            <person name="LaButti K."/>
            <person name="Simmons B.A."/>
            <person name="Magnuson J.K."/>
            <person name="Mortensen U.H."/>
            <person name="Larsen T.O."/>
            <person name="Grigoriev I.V."/>
            <person name="Baker S.E."/>
            <person name="Andersen M.R."/>
            <person name="Nordberg H.P."/>
            <person name="Cantor M.N."/>
            <person name="Hua S.X."/>
        </authorList>
    </citation>
    <scope>NUCLEOTIDE SEQUENCE [LARGE SCALE GENOMIC DNA]</scope>
    <source>
        <strain evidence="3 4">CBS 102.13</strain>
    </source>
</reference>
<evidence type="ECO:0000256" key="1">
    <source>
        <dbReference type="SAM" id="MobiDB-lite"/>
    </source>
</evidence>
<accession>A0A2I2F0D0</accession>
<sequence length="192" mass="20201">MAIELDNSTTTTTPDPGSDHPLSSNNNNNTPTYDNNNDPPSLLTAAHTILTTHFLPPETQSTLLKTILTHPYWTTFLLAQFLCSVIPIALFLLGAVVAASVAVTAFTCLAGLVLIPVLIGTTVLGVGAWGCGWVVIMLGRWAWGAFVVNGNVSVYSSLDELSRSGVVKKEKEGDGGVYGNGVQNGKDKDGGN</sequence>
<evidence type="ECO:0000313" key="3">
    <source>
        <dbReference type="EMBL" id="PLB34087.1"/>
    </source>
</evidence>
<evidence type="ECO:0000256" key="2">
    <source>
        <dbReference type="SAM" id="Phobius"/>
    </source>
</evidence>
<protein>
    <submittedName>
        <fullName evidence="3">Uncharacterized protein</fullName>
    </submittedName>
</protein>
<evidence type="ECO:0000313" key="4">
    <source>
        <dbReference type="Proteomes" id="UP000234585"/>
    </source>
</evidence>
<dbReference type="OrthoDB" id="4474044at2759"/>
<dbReference type="Pfam" id="PF16015">
    <property type="entry name" value="Promethin"/>
    <property type="match status" value="1"/>
</dbReference>
<name>A0A2I2F0D0_ASPCN</name>
<feature type="region of interest" description="Disordered" evidence="1">
    <location>
        <begin position="170"/>
        <end position="192"/>
    </location>
</feature>
<keyword evidence="2" id="KW-0812">Transmembrane</keyword>
<keyword evidence="4" id="KW-1185">Reference proteome</keyword>
<feature type="region of interest" description="Disordered" evidence="1">
    <location>
        <begin position="1"/>
        <end position="37"/>
    </location>
</feature>
<dbReference type="EMBL" id="KZ559186">
    <property type="protein sequence ID" value="PLB34087.1"/>
    <property type="molecule type" value="Genomic_DNA"/>
</dbReference>
<gene>
    <name evidence="3" type="ORF">BDW47DRAFT_129355</name>
</gene>
<organism evidence="3 4">
    <name type="scientific">Aspergillus candidus</name>
    <dbReference type="NCBI Taxonomy" id="41067"/>
    <lineage>
        <taxon>Eukaryota</taxon>
        <taxon>Fungi</taxon>
        <taxon>Dikarya</taxon>
        <taxon>Ascomycota</taxon>
        <taxon>Pezizomycotina</taxon>
        <taxon>Eurotiomycetes</taxon>
        <taxon>Eurotiomycetidae</taxon>
        <taxon>Eurotiales</taxon>
        <taxon>Aspergillaceae</taxon>
        <taxon>Aspergillus</taxon>
        <taxon>Aspergillus subgen. Circumdati</taxon>
    </lineage>
</organism>
<keyword evidence="2" id="KW-1133">Transmembrane helix</keyword>
<feature type="transmembrane region" description="Helical" evidence="2">
    <location>
        <begin position="75"/>
        <end position="103"/>
    </location>
</feature>
<feature type="transmembrane region" description="Helical" evidence="2">
    <location>
        <begin position="109"/>
        <end position="136"/>
    </location>
</feature>
<proteinExistence type="predicted"/>
<dbReference type="AlphaFoldDB" id="A0A2I2F0D0"/>
<keyword evidence="2" id="KW-0472">Membrane</keyword>
<dbReference type="GeneID" id="36524139"/>
<feature type="compositionally biased region" description="Low complexity" evidence="1">
    <location>
        <begin position="23"/>
        <end position="37"/>
    </location>
</feature>
<dbReference type="Proteomes" id="UP000234585">
    <property type="component" value="Unassembled WGS sequence"/>
</dbReference>
<dbReference type="RefSeq" id="XP_024668099.1">
    <property type="nucleotide sequence ID" value="XM_024816979.1"/>
</dbReference>